<dbReference type="Gene3D" id="3.20.20.450">
    <property type="entry name" value="EAL domain"/>
    <property type="match status" value="1"/>
</dbReference>
<feature type="transmembrane region" description="Helical" evidence="2">
    <location>
        <begin position="84"/>
        <end position="102"/>
    </location>
</feature>
<evidence type="ECO:0000313" key="6">
    <source>
        <dbReference type="Proteomes" id="UP000306145"/>
    </source>
</evidence>
<dbReference type="PANTHER" id="PTHR33121">
    <property type="entry name" value="CYCLIC DI-GMP PHOSPHODIESTERASE PDEF"/>
    <property type="match status" value="1"/>
</dbReference>
<dbReference type="PANTHER" id="PTHR33121:SF70">
    <property type="entry name" value="SIGNALING PROTEIN YKOW"/>
    <property type="match status" value="1"/>
</dbReference>
<feature type="transmembrane region" description="Helical" evidence="2">
    <location>
        <begin position="171"/>
        <end position="190"/>
    </location>
</feature>
<dbReference type="PROSITE" id="PS50887">
    <property type="entry name" value="GGDEF"/>
    <property type="match status" value="1"/>
</dbReference>
<evidence type="ECO:0000259" key="4">
    <source>
        <dbReference type="PROSITE" id="PS50887"/>
    </source>
</evidence>
<dbReference type="GO" id="GO:0071111">
    <property type="term" value="F:cyclic-guanylate-specific phosphodiesterase activity"/>
    <property type="evidence" value="ECO:0007669"/>
    <property type="project" value="InterPro"/>
</dbReference>
<dbReference type="CDD" id="cd01948">
    <property type="entry name" value="EAL"/>
    <property type="match status" value="1"/>
</dbReference>
<keyword evidence="2" id="KW-0472">Membrane</keyword>
<dbReference type="InterPro" id="IPR035919">
    <property type="entry name" value="EAL_sf"/>
</dbReference>
<feature type="transmembrane region" description="Helical" evidence="2">
    <location>
        <begin position="139"/>
        <end position="159"/>
    </location>
</feature>
<dbReference type="AlphaFoldDB" id="A0A5C4QKX2"/>
<reference evidence="5 6" key="1">
    <citation type="submission" date="2019-06" db="EMBL/GenBank/DDBJ databases">
        <title>Micromonospora ordensis sp. nov., isolated from deep marine sediment.</title>
        <authorList>
            <person name="Veyisoglu A."/>
            <person name="Carro L."/>
            <person name="Klenk H.-P."/>
            <person name="Sahin N."/>
        </authorList>
    </citation>
    <scope>NUCLEOTIDE SEQUENCE [LARGE SCALE GENOMIC DNA]</scope>
    <source>
        <strain evidence="5 6">S2509</strain>
    </source>
</reference>
<dbReference type="InterPro" id="IPR001633">
    <property type="entry name" value="EAL_dom"/>
</dbReference>
<feature type="transmembrane region" description="Helical" evidence="2">
    <location>
        <begin position="43"/>
        <end position="63"/>
    </location>
</feature>
<comment type="caution">
    <text evidence="5">The sequence shown here is derived from an EMBL/GenBank/DDBJ whole genome shotgun (WGS) entry which is preliminary data.</text>
</comment>
<dbReference type="Pfam" id="PF00563">
    <property type="entry name" value="EAL"/>
    <property type="match status" value="1"/>
</dbReference>
<evidence type="ECO:0000313" key="5">
    <source>
        <dbReference type="EMBL" id="TNH25468.1"/>
    </source>
</evidence>
<sequence>MLLAYPFRVHVPRRALPEAAVSTAVALLVLAGAADLVPSAVVIALAGGAGATLAGVRLSRLAIRHPAGPGSPSGSSGRTAGVRLDAAVVAAGLAAAVLPLVADGHRAAALAGSLVVAVLSVTGLRRLPGRWRPPSGVRLRSLIEAAGPALGLALAGWLLLPGDDLPVPARLAAALVLGALGMAATSAFAGPDRHSPAAMCRGGVLLTLLGLALLAALPPGVSGRTALLAVPPLVLGMLLTALGAAAAVDAADAESTEARAAPAWPRAVLPATVVLLAAGLHVGAGRAPDRTSVLLALAAVPPLVLRELLRAGDAATPERRAAHRRRAGRGVRHRRVAASRWPGAQPPPGDQTSGATGRSRASTGLDAAWPSDDGAARSRHDWPSVPPGDGPGDRAALLDALAAIGDVPAPAGALLLVDLHGGDVLGPSVREDLLAEAVARARATVAPGDLVTGCTGAGFAVVTAAGPVLGYALGIRLLTALGPPYLLGGSAVRVRTSIGLAEVSGAGPADVLRQAELARRRAVQLGRDRVEWYDAFLEEQLVRRLDLERELPGAVARGELDLVYQPVLDLADRQPVGAEALLRWRSPVLGTVLPAELLPVAEDLDLIGELEWWVLDRACRQLSHWSAGVRELWMAVNVTPRELTTPDFVQRAAAVLAAYGVSPERLVVEVSEPRIAADLSTVVARLAGLRSLGVRTALDDFRAEHASLAQLRRLPIDLLKVGPELVGARPDGQPPLIDVVVNVGERLGVEIVAEELESPTQVEGAQRAGCRYGQGFALARPATAERVEAYFEEFPSASR</sequence>
<dbReference type="InterPro" id="IPR043128">
    <property type="entry name" value="Rev_trsase/Diguanyl_cyclase"/>
</dbReference>
<feature type="compositionally biased region" description="Basic residues" evidence="1">
    <location>
        <begin position="321"/>
        <end position="337"/>
    </location>
</feature>
<evidence type="ECO:0000256" key="2">
    <source>
        <dbReference type="SAM" id="Phobius"/>
    </source>
</evidence>
<dbReference type="InterPro" id="IPR000160">
    <property type="entry name" value="GGDEF_dom"/>
</dbReference>
<gene>
    <name evidence="5" type="ORF">FHG89_22965</name>
</gene>
<dbReference type="SUPFAM" id="SSF55073">
    <property type="entry name" value="Nucleotide cyclase"/>
    <property type="match status" value="1"/>
</dbReference>
<dbReference type="SUPFAM" id="SSF141868">
    <property type="entry name" value="EAL domain-like"/>
    <property type="match status" value="1"/>
</dbReference>
<evidence type="ECO:0000256" key="1">
    <source>
        <dbReference type="SAM" id="MobiDB-lite"/>
    </source>
</evidence>
<dbReference type="InterPro" id="IPR029787">
    <property type="entry name" value="Nucleotide_cyclase"/>
</dbReference>
<feature type="transmembrane region" description="Helical" evidence="2">
    <location>
        <begin position="202"/>
        <end position="221"/>
    </location>
</feature>
<dbReference type="SMART" id="SM00267">
    <property type="entry name" value="GGDEF"/>
    <property type="match status" value="1"/>
</dbReference>
<dbReference type="InterPro" id="IPR050706">
    <property type="entry name" value="Cyclic-di-GMP_PDE-like"/>
</dbReference>
<organism evidence="5 6">
    <name type="scientific">Micromonospora orduensis</name>
    <dbReference type="NCBI Taxonomy" id="1420891"/>
    <lineage>
        <taxon>Bacteria</taxon>
        <taxon>Bacillati</taxon>
        <taxon>Actinomycetota</taxon>
        <taxon>Actinomycetes</taxon>
        <taxon>Micromonosporales</taxon>
        <taxon>Micromonosporaceae</taxon>
        <taxon>Micromonospora</taxon>
    </lineage>
</organism>
<feature type="compositionally biased region" description="Polar residues" evidence="1">
    <location>
        <begin position="350"/>
        <end position="362"/>
    </location>
</feature>
<name>A0A5C4QKX2_9ACTN</name>
<feature type="transmembrane region" description="Helical" evidence="2">
    <location>
        <begin position="108"/>
        <end position="127"/>
    </location>
</feature>
<dbReference type="SMART" id="SM00052">
    <property type="entry name" value="EAL"/>
    <property type="match status" value="1"/>
</dbReference>
<dbReference type="EMBL" id="VDFY01000200">
    <property type="protein sequence ID" value="TNH25468.1"/>
    <property type="molecule type" value="Genomic_DNA"/>
</dbReference>
<accession>A0A5C4QKX2</accession>
<feature type="domain" description="GGDEF" evidence="4">
    <location>
        <begin position="410"/>
        <end position="535"/>
    </location>
</feature>
<evidence type="ECO:0000259" key="3">
    <source>
        <dbReference type="PROSITE" id="PS50883"/>
    </source>
</evidence>
<feature type="domain" description="EAL" evidence="3">
    <location>
        <begin position="544"/>
        <end position="795"/>
    </location>
</feature>
<dbReference type="RefSeq" id="WP_139586479.1">
    <property type="nucleotide sequence ID" value="NZ_VDFY01000200.1"/>
</dbReference>
<protein>
    <submittedName>
        <fullName evidence="5">GGDEF domain-containing protein</fullName>
    </submittedName>
</protein>
<keyword evidence="2" id="KW-0812">Transmembrane</keyword>
<keyword evidence="6" id="KW-1185">Reference proteome</keyword>
<dbReference type="Gene3D" id="3.30.70.270">
    <property type="match status" value="1"/>
</dbReference>
<dbReference type="Proteomes" id="UP000306145">
    <property type="component" value="Unassembled WGS sequence"/>
</dbReference>
<dbReference type="PROSITE" id="PS50883">
    <property type="entry name" value="EAL"/>
    <property type="match status" value="1"/>
</dbReference>
<dbReference type="OrthoDB" id="5179666at2"/>
<feature type="region of interest" description="Disordered" evidence="1">
    <location>
        <begin position="314"/>
        <end position="393"/>
    </location>
</feature>
<keyword evidence="2" id="KW-1133">Transmembrane helix</keyword>
<feature type="transmembrane region" description="Helical" evidence="2">
    <location>
        <begin position="233"/>
        <end position="251"/>
    </location>
</feature>
<proteinExistence type="predicted"/>